<organism evidence="11 12">
    <name type="scientific">Amanita muscaria (strain Koide BX008)</name>
    <dbReference type="NCBI Taxonomy" id="946122"/>
    <lineage>
        <taxon>Eukaryota</taxon>
        <taxon>Fungi</taxon>
        <taxon>Dikarya</taxon>
        <taxon>Basidiomycota</taxon>
        <taxon>Agaricomycotina</taxon>
        <taxon>Agaricomycetes</taxon>
        <taxon>Agaricomycetidae</taxon>
        <taxon>Agaricales</taxon>
        <taxon>Pluteineae</taxon>
        <taxon>Amanitaceae</taxon>
        <taxon>Amanita</taxon>
    </lineage>
</organism>
<dbReference type="PANTHER" id="PTHR48022:SF14">
    <property type="entry name" value="MAJOR FACILITATOR SUPERFAMILY (MFS) PROFILE DOMAIN-CONTAINING PROTEIN-RELATED"/>
    <property type="match status" value="1"/>
</dbReference>
<feature type="transmembrane region" description="Helical" evidence="9">
    <location>
        <begin position="354"/>
        <end position="378"/>
    </location>
</feature>
<dbReference type="InParanoid" id="A0A0C2TAP8"/>
<dbReference type="OrthoDB" id="8120565at2759"/>
<evidence type="ECO:0000256" key="3">
    <source>
        <dbReference type="ARBA" id="ARBA00022448"/>
    </source>
</evidence>
<dbReference type="InterPro" id="IPR003663">
    <property type="entry name" value="Sugar/inositol_transpt"/>
</dbReference>
<dbReference type="HOGENOM" id="CLU_001265_30_12_1"/>
<evidence type="ECO:0000256" key="5">
    <source>
        <dbReference type="ARBA" id="ARBA00022989"/>
    </source>
</evidence>
<dbReference type="InterPro" id="IPR050360">
    <property type="entry name" value="MFS_Sugar_Transporters"/>
</dbReference>
<feature type="transmembrane region" description="Helical" evidence="9">
    <location>
        <begin position="441"/>
        <end position="459"/>
    </location>
</feature>
<evidence type="ECO:0000256" key="4">
    <source>
        <dbReference type="ARBA" id="ARBA00022692"/>
    </source>
</evidence>
<reference evidence="11 12" key="1">
    <citation type="submission" date="2014-04" db="EMBL/GenBank/DDBJ databases">
        <title>Evolutionary Origins and Diversification of the Mycorrhizal Mutualists.</title>
        <authorList>
            <consortium name="DOE Joint Genome Institute"/>
            <consortium name="Mycorrhizal Genomics Consortium"/>
            <person name="Kohler A."/>
            <person name="Kuo A."/>
            <person name="Nagy L.G."/>
            <person name="Floudas D."/>
            <person name="Copeland A."/>
            <person name="Barry K.W."/>
            <person name="Cichocki N."/>
            <person name="Veneault-Fourrey C."/>
            <person name="LaButti K."/>
            <person name="Lindquist E.A."/>
            <person name="Lipzen A."/>
            <person name="Lundell T."/>
            <person name="Morin E."/>
            <person name="Murat C."/>
            <person name="Riley R."/>
            <person name="Ohm R."/>
            <person name="Sun H."/>
            <person name="Tunlid A."/>
            <person name="Henrissat B."/>
            <person name="Grigoriev I.V."/>
            <person name="Hibbett D.S."/>
            <person name="Martin F."/>
        </authorList>
    </citation>
    <scope>NUCLEOTIDE SEQUENCE [LARGE SCALE GENOMIC DNA]</scope>
    <source>
        <strain evidence="11 12">Koide BX008</strain>
    </source>
</reference>
<feature type="region of interest" description="Disordered" evidence="8">
    <location>
        <begin position="32"/>
        <end position="53"/>
    </location>
</feature>
<dbReference type="EMBL" id="KN818255">
    <property type="protein sequence ID" value="KIL63794.1"/>
    <property type="molecule type" value="Genomic_DNA"/>
</dbReference>
<dbReference type="PANTHER" id="PTHR48022">
    <property type="entry name" value="PLASTIDIC GLUCOSE TRANSPORTER 4"/>
    <property type="match status" value="1"/>
</dbReference>
<comment type="catalytic activity">
    <reaction evidence="7">
        <text>myo-inositol(out) + H(+)(out) = myo-inositol(in) + H(+)(in)</text>
        <dbReference type="Rhea" id="RHEA:60364"/>
        <dbReference type="ChEBI" id="CHEBI:15378"/>
        <dbReference type="ChEBI" id="CHEBI:17268"/>
    </reaction>
</comment>
<evidence type="ECO:0000256" key="7">
    <source>
        <dbReference type="ARBA" id="ARBA00049119"/>
    </source>
</evidence>
<dbReference type="Pfam" id="PF00083">
    <property type="entry name" value="Sugar_tr"/>
    <property type="match status" value="1"/>
</dbReference>
<feature type="compositionally biased region" description="Low complexity" evidence="8">
    <location>
        <begin position="40"/>
        <end position="53"/>
    </location>
</feature>
<evidence type="ECO:0000313" key="11">
    <source>
        <dbReference type="EMBL" id="KIL63794.1"/>
    </source>
</evidence>
<evidence type="ECO:0000259" key="10">
    <source>
        <dbReference type="PROSITE" id="PS50850"/>
    </source>
</evidence>
<dbReference type="PROSITE" id="PS00217">
    <property type="entry name" value="SUGAR_TRANSPORT_2"/>
    <property type="match status" value="1"/>
</dbReference>
<feature type="transmembrane region" description="Helical" evidence="9">
    <location>
        <begin position="80"/>
        <end position="97"/>
    </location>
</feature>
<comment type="subcellular location">
    <subcellularLocation>
        <location evidence="1">Membrane</location>
        <topology evidence="1">Multi-pass membrane protein</topology>
    </subcellularLocation>
</comment>
<feature type="transmembrane region" description="Helical" evidence="9">
    <location>
        <begin position="210"/>
        <end position="231"/>
    </location>
</feature>
<feature type="transmembrane region" description="Helical" evidence="9">
    <location>
        <begin position="539"/>
        <end position="557"/>
    </location>
</feature>
<dbReference type="InterPro" id="IPR036259">
    <property type="entry name" value="MFS_trans_sf"/>
</dbReference>
<evidence type="ECO:0000256" key="1">
    <source>
        <dbReference type="ARBA" id="ARBA00004141"/>
    </source>
</evidence>
<feature type="transmembrane region" description="Helical" evidence="9">
    <location>
        <begin position="510"/>
        <end position="533"/>
    </location>
</feature>
<dbReference type="FunCoup" id="A0A0C2TAP8">
    <property type="interactions" value="164"/>
</dbReference>
<dbReference type="Proteomes" id="UP000054549">
    <property type="component" value="Unassembled WGS sequence"/>
</dbReference>
<dbReference type="InterPro" id="IPR020846">
    <property type="entry name" value="MFS_dom"/>
</dbReference>
<feature type="transmembrane region" description="Helical" evidence="9">
    <location>
        <begin position="117"/>
        <end position="141"/>
    </location>
</feature>
<keyword evidence="3" id="KW-0813">Transport</keyword>
<keyword evidence="5 9" id="KW-1133">Transmembrane helix</keyword>
<evidence type="ECO:0000256" key="2">
    <source>
        <dbReference type="ARBA" id="ARBA00010992"/>
    </source>
</evidence>
<keyword evidence="4 9" id="KW-0812">Transmembrane</keyword>
<feature type="transmembrane region" description="Helical" evidence="9">
    <location>
        <begin position="398"/>
        <end position="421"/>
    </location>
</feature>
<dbReference type="AlphaFoldDB" id="A0A0C2TAP8"/>
<evidence type="ECO:0000256" key="6">
    <source>
        <dbReference type="ARBA" id="ARBA00023136"/>
    </source>
</evidence>
<evidence type="ECO:0000313" key="12">
    <source>
        <dbReference type="Proteomes" id="UP000054549"/>
    </source>
</evidence>
<dbReference type="STRING" id="946122.A0A0C2TAP8"/>
<gene>
    <name evidence="11" type="ORF">M378DRAFT_649818</name>
</gene>
<dbReference type="SUPFAM" id="SSF103473">
    <property type="entry name" value="MFS general substrate transporter"/>
    <property type="match status" value="1"/>
</dbReference>
<accession>A0A0C2TAP8</accession>
<evidence type="ECO:0000256" key="8">
    <source>
        <dbReference type="SAM" id="MobiDB-lite"/>
    </source>
</evidence>
<protein>
    <recommendedName>
        <fullName evidence="10">Major facilitator superfamily (MFS) profile domain-containing protein</fullName>
    </recommendedName>
</protein>
<feature type="transmembrane region" description="Helical" evidence="9">
    <location>
        <begin position="471"/>
        <end position="498"/>
    </location>
</feature>
<dbReference type="GO" id="GO:0016020">
    <property type="term" value="C:membrane"/>
    <property type="evidence" value="ECO:0007669"/>
    <property type="project" value="UniProtKB-SubCell"/>
</dbReference>
<dbReference type="Gene3D" id="1.20.1250.20">
    <property type="entry name" value="MFS general substrate transporter like domains"/>
    <property type="match status" value="2"/>
</dbReference>
<dbReference type="InterPro" id="IPR005829">
    <property type="entry name" value="Sugar_transporter_CS"/>
</dbReference>
<evidence type="ECO:0000256" key="9">
    <source>
        <dbReference type="SAM" id="Phobius"/>
    </source>
</evidence>
<feature type="transmembrane region" description="Helical" evidence="9">
    <location>
        <begin position="153"/>
        <end position="172"/>
    </location>
</feature>
<keyword evidence="12" id="KW-1185">Reference proteome</keyword>
<dbReference type="FunFam" id="1.20.1250.20:FF:000134">
    <property type="entry name" value="MFS sugar transporter protein"/>
    <property type="match status" value="1"/>
</dbReference>
<proteinExistence type="inferred from homology"/>
<sequence>MPPSEHHDANGPHVPLLSSSLRNDTQTTVIIANTRLHTGPSPSRSRTSRTDPTLTIDPVTLAYSYSYGPSGLAGLRHNSYALICACLASIGGLSFGYDQGVIANVLVMSDFKKRWPITSFQVGAMTAILELGALAGAILAGIFADRYSRRHSIFVASIIFCIGSSFQCGAQSLSDIFFGRAVGGIGVGALSMLSPLYMAEISPPELRGSLTAIEQFSIVLGVVFGFWTGFFTRSVAGSFSWRIPLAIQIIPGIILALGCIYLPPSPRLLVLQGRYDEALQSLAKLRGVSVSKTTMDERLCPVLHIELLEMKVEASLVQRLNFLHDADTDTNKSGLMSEWKAWNRLFSPKYRERTLIGVLIMFFQQWSGINALLYYGPILMKSVGLGSGNSNGSEDDTATLIVSGGIGIVQFLSVFPVILIIDKLGRKPLLRCKWSNHLPHLSGSIFMTFSHLTIALLVYQFSDNWTQHRSAAWICVFCMYLFTASYGISFGPVGWVLPSEVFPSSIRSKGVALSIASNWINNFLIGLITPFMMEVSPPFTFGTFGIACFIAYFWSTYRVPETANLSLEEMDAVFQDGVGREDQEIRTQIEEDMGLRGLIREVAEGHEDVEVRGSL</sequence>
<feature type="domain" description="Major facilitator superfamily (MFS) profile" evidence="10">
    <location>
        <begin position="84"/>
        <end position="563"/>
    </location>
</feature>
<dbReference type="PRINTS" id="PR00171">
    <property type="entry name" value="SUGRTRNSPORT"/>
</dbReference>
<dbReference type="PROSITE" id="PS50850">
    <property type="entry name" value="MFS"/>
    <property type="match status" value="1"/>
</dbReference>
<feature type="transmembrane region" description="Helical" evidence="9">
    <location>
        <begin position="243"/>
        <end position="262"/>
    </location>
</feature>
<feature type="transmembrane region" description="Helical" evidence="9">
    <location>
        <begin position="178"/>
        <end position="198"/>
    </location>
</feature>
<name>A0A0C2TAP8_AMAMK</name>
<comment type="similarity">
    <text evidence="2">Belongs to the major facilitator superfamily. Sugar transporter (TC 2.A.1.1) family.</text>
</comment>
<keyword evidence="6 9" id="KW-0472">Membrane</keyword>
<dbReference type="GO" id="GO:0005351">
    <property type="term" value="F:carbohydrate:proton symporter activity"/>
    <property type="evidence" value="ECO:0007669"/>
    <property type="project" value="TreeGrafter"/>
</dbReference>
<dbReference type="InterPro" id="IPR005828">
    <property type="entry name" value="MFS_sugar_transport-like"/>
</dbReference>